<evidence type="ECO:0000256" key="2">
    <source>
        <dbReference type="PROSITE-ProRule" id="PRU00176"/>
    </source>
</evidence>
<dbReference type="Gene3D" id="3.30.70.330">
    <property type="match status" value="2"/>
</dbReference>
<feature type="region of interest" description="Disordered" evidence="3">
    <location>
        <begin position="225"/>
        <end position="254"/>
    </location>
</feature>
<dbReference type="STRING" id="2282107.A0A286UMH7"/>
<feature type="compositionally biased region" description="Basic and acidic residues" evidence="3">
    <location>
        <begin position="420"/>
        <end position="445"/>
    </location>
</feature>
<feature type="compositionally biased region" description="Basic and acidic residues" evidence="3">
    <location>
        <begin position="463"/>
        <end position="483"/>
    </location>
</feature>
<feature type="region of interest" description="Disordered" evidence="3">
    <location>
        <begin position="1"/>
        <end position="148"/>
    </location>
</feature>
<feature type="compositionally biased region" description="Basic and acidic residues" evidence="3">
    <location>
        <begin position="403"/>
        <end position="413"/>
    </location>
</feature>
<keyword evidence="6" id="KW-1185">Reference proteome</keyword>
<feature type="compositionally biased region" description="Basic and acidic residues" evidence="3">
    <location>
        <begin position="130"/>
        <end position="139"/>
    </location>
</feature>
<keyword evidence="1 2" id="KW-0694">RNA-binding</keyword>
<dbReference type="Proteomes" id="UP000217199">
    <property type="component" value="Unassembled WGS sequence"/>
</dbReference>
<reference evidence="5 6" key="1">
    <citation type="journal article" date="2017" name="Mol. Ecol.">
        <title>Comparative and population genomic landscape of Phellinus noxius: A hypervariable fungus causing root rot in trees.</title>
        <authorList>
            <person name="Chung C.L."/>
            <person name="Lee T.J."/>
            <person name="Akiba M."/>
            <person name="Lee H.H."/>
            <person name="Kuo T.H."/>
            <person name="Liu D."/>
            <person name="Ke H.M."/>
            <person name="Yokoi T."/>
            <person name="Roa M.B."/>
            <person name="Lu M.J."/>
            <person name="Chang Y.Y."/>
            <person name="Ann P.J."/>
            <person name="Tsai J.N."/>
            <person name="Chen C.Y."/>
            <person name="Tzean S.S."/>
            <person name="Ota Y."/>
            <person name="Hattori T."/>
            <person name="Sahashi N."/>
            <person name="Liou R.F."/>
            <person name="Kikuchi T."/>
            <person name="Tsai I.J."/>
        </authorList>
    </citation>
    <scope>NUCLEOTIDE SEQUENCE [LARGE SCALE GENOMIC DNA]</scope>
    <source>
        <strain evidence="5 6">FFPRI411160</strain>
    </source>
</reference>
<comment type="caution">
    <text evidence="5">The sequence shown here is derived from an EMBL/GenBank/DDBJ whole genome shotgun (WGS) entry which is preliminary data.</text>
</comment>
<dbReference type="FunCoup" id="A0A286UMH7">
    <property type="interactions" value="313"/>
</dbReference>
<feature type="region of interest" description="Disordered" evidence="3">
    <location>
        <begin position="400"/>
        <end position="516"/>
    </location>
</feature>
<feature type="domain" description="RRM" evidence="4">
    <location>
        <begin position="271"/>
        <end position="401"/>
    </location>
</feature>
<dbReference type="InterPro" id="IPR000504">
    <property type="entry name" value="RRM_dom"/>
</dbReference>
<dbReference type="InterPro" id="IPR012677">
    <property type="entry name" value="Nucleotide-bd_a/b_plait_sf"/>
</dbReference>
<feature type="compositionally biased region" description="Acidic residues" evidence="3">
    <location>
        <begin position="97"/>
        <end position="108"/>
    </location>
</feature>
<name>A0A286UMH7_9AGAM</name>
<dbReference type="InterPro" id="IPR035979">
    <property type="entry name" value="RBD_domain_sf"/>
</dbReference>
<organism evidence="5 6">
    <name type="scientific">Pyrrhoderma noxium</name>
    <dbReference type="NCBI Taxonomy" id="2282107"/>
    <lineage>
        <taxon>Eukaryota</taxon>
        <taxon>Fungi</taxon>
        <taxon>Dikarya</taxon>
        <taxon>Basidiomycota</taxon>
        <taxon>Agaricomycotina</taxon>
        <taxon>Agaricomycetes</taxon>
        <taxon>Hymenochaetales</taxon>
        <taxon>Hymenochaetaceae</taxon>
        <taxon>Pyrrhoderma</taxon>
    </lineage>
</organism>
<dbReference type="SMART" id="SM00360">
    <property type="entry name" value="RRM"/>
    <property type="match status" value="2"/>
</dbReference>
<feature type="domain" description="RRM" evidence="4">
    <location>
        <begin position="143"/>
        <end position="227"/>
    </location>
</feature>
<feature type="compositionally biased region" description="Basic residues" evidence="3">
    <location>
        <begin position="119"/>
        <end position="129"/>
    </location>
</feature>
<dbReference type="GO" id="GO:0003723">
    <property type="term" value="F:RNA binding"/>
    <property type="evidence" value="ECO:0007669"/>
    <property type="project" value="UniProtKB-UniRule"/>
</dbReference>
<feature type="compositionally biased region" description="Acidic residues" evidence="3">
    <location>
        <begin position="324"/>
        <end position="340"/>
    </location>
</feature>
<dbReference type="EMBL" id="NBII01000003">
    <property type="protein sequence ID" value="PAV20780.1"/>
    <property type="molecule type" value="Genomic_DNA"/>
</dbReference>
<sequence>MAHSTTSSSGISQTSSDSDSGEVKKASSQKRKIDETDSDSDSDSDSPSSSPEIKKKESSKEKRKHKDLEEDVEEKEVKVLSHKEQRRLKKKQKLMENEDSPEGQSAEADESKEGDGKQTSKKKNGKEKKKKSDESEAQPKRQNSVWVGNLSFKTTEEALKNFFDGVGEITRVHMPKKSNPGAPKMSRPENRGFAYVDFATPEARTLAVTLSEKNLDGRKLLIKSGEDYTGRPAPATVTTLGTNGEAEAGPSTGLTKTAQKILSSQKQPAGPCLFLGNLGFEATDERIREMFEGHARSWATKQAEREREKARKREKAKSKGKDDDLMDTNTNDDDEKEEDAIEVEIDVGIKKVRMGTFEDTGVCKGFAFVDFNSTAHATAALTNPRNHYLDGRTLKVEYASPDAARRGGYREKGVGGGKNDGSRPSKKASEGRARDGHAPKRKWGESEVDNESGAAYESNTDQTGRHEAEQNSKTKWPRQDDKNSKHRRPKPGAALAMAKRENVAIVPSEGTRLTFT</sequence>
<evidence type="ECO:0000259" key="4">
    <source>
        <dbReference type="PROSITE" id="PS50102"/>
    </source>
</evidence>
<dbReference type="Pfam" id="PF00076">
    <property type="entry name" value="RRM_1"/>
    <property type="match status" value="2"/>
</dbReference>
<dbReference type="OrthoDB" id="439808at2759"/>
<protein>
    <submittedName>
        <fullName evidence="5">RNA-binding domain-containing</fullName>
    </submittedName>
</protein>
<dbReference type="PANTHER" id="PTHR23236">
    <property type="entry name" value="EUKARYOTIC TRANSLATION INITIATION FACTOR 4B/4H"/>
    <property type="match status" value="1"/>
</dbReference>
<dbReference type="PROSITE" id="PS50102">
    <property type="entry name" value="RRM"/>
    <property type="match status" value="2"/>
</dbReference>
<proteinExistence type="predicted"/>
<feature type="compositionally biased region" description="Basic and acidic residues" evidence="3">
    <location>
        <begin position="302"/>
        <end position="323"/>
    </location>
</feature>
<dbReference type="AlphaFoldDB" id="A0A286UMH7"/>
<evidence type="ECO:0000256" key="1">
    <source>
        <dbReference type="ARBA" id="ARBA00022884"/>
    </source>
</evidence>
<gene>
    <name evidence="5" type="ORF">PNOK_0340700</name>
</gene>
<dbReference type="SUPFAM" id="SSF54928">
    <property type="entry name" value="RNA-binding domain, RBD"/>
    <property type="match status" value="2"/>
</dbReference>
<dbReference type="GO" id="GO:0005730">
    <property type="term" value="C:nucleolus"/>
    <property type="evidence" value="ECO:0007669"/>
    <property type="project" value="TreeGrafter"/>
</dbReference>
<evidence type="ECO:0000313" key="6">
    <source>
        <dbReference type="Proteomes" id="UP000217199"/>
    </source>
</evidence>
<feature type="compositionally biased region" description="Basic and acidic residues" evidence="3">
    <location>
        <begin position="109"/>
        <end position="118"/>
    </location>
</feature>
<accession>A0A286UMH7</accession>
<dbReference type="InParanoid" id="A0A286UMH7"/>
<evidence type="ECO:0000313" key="5">
    <source>
        <dbReference type="EMBL" id="PAV20780.1"/>
    </source>
</evidence>
<feature type="region of interest" description="Disordered" evidence="3">
    <location>
        <begin position="296"/>
        <end position="340"/>
    </location>
</feature>
<feature type="compositionally biased region" description="Basic and acidic residues" evidence="3">
    <location>
        <begin position="21"/>
        <end position="35"/>
    </location>
</feature>
<evidence type="ECO:0000256" key="3">
    <source>
        <dbReference type="SAM" id="MobiDB-lite"/>
    </source>
</evidence>
<feature type="compositionally biased region" description="Low complexity" evidence="3">
    <location>
        <begin position="1"/>
        <end position="18"/>
    </location>
</feature>
<dbReference type="PANTHER" id="PTHR23236:SF95">
    <property type="entry name" value="NUCLEOLAR PROTEIN 13"/>
    <property type="match status" value="1"/>
</dbReference>